<organism evidence="5">
    <name type="scientific">Ixodes ricinus</name>
    <name type="common">Common tick</name>
    <name type="synonym">Acarus ricinus</name>
    <dbReference type="NCBI Taxonomy" id="34613"/>
    <lineage>
        <taxon>Eukaryota</taxon>
        <taxon>Metazoa</taxon>
        <taxon>Ecdysozoa</taxon>
        <taxon>Arthropoda</taxon>
        <taxon>Chelicerata</taxon>
        <taxon>Arachnida</taxon>
        <taxon>Acari</taxon>
        <taxon>Parasitiformes</taxon>
        <taxon>Ixodida</taxon>
        <taxon>Ixodoidea</taxon>
        <taxon>Ixodidae</taxon>
        <taxon>Ixodinae</taxon>
        <taxon>Ixodes</taxon>
    </lineage>
</organism>
<dbReference type="GO" id="GO:0006888">
    <property type="term" value="P:endoplasmic reticulum to Golgi vesicle-mediated transport"/>
    <property type="evidence" value="ECO:0007669"/>
    <property type="project" value="TreeGrafter"/>
</dbReference>
<feature type="coiled-coil region" evidence="2">
    <location>
        <begin position="949"/>
        <end position="1081"/>
    </location>
</feature>
<feature type="compositionally biased region" description="Low complexity" evidence="3">
    <location>
        <begin position="765"/>
        <end position="800"/>
    </location>
</feature>
<dbReference type="SUPFAM" id="SSF50044">
    <property type="entry name" value="SH3-domain"/>
    <property type="match status" value="1"/>
</dbReference>
<feature type="region of interest" description="Disordered" evidence="3">
    <location>
        <begin position="1341"/>
        <end position="1500"/>
    </location>
</feature>
<feature type="compositionally biased region" description="Acidic residues" evidence="3">
    <location>
        <begin position="315"/>
        <end position="332"/>
    </location>
</feature>
<feature type="signal peptide" evidence="4">
    <location>
        <begin position="1"/>
        <end position="27"/>
    </location>
</feature>
<feature type="region of interest" description="Disordered" evidence="3">
    <location>
        <begin position="260"/>
        <end position="390"/>
    </location>
</feature>
<feature type="compositionally biased region" description="Polar residues" evidence="3">
    <location>
        <begin position="226"/>
        <end position="237"/>
    </location>
</feature>
<dbReference type="EMBL" id="GANP01012985">
    <property type="protein sequence ID" value="JAB71483.1"/>
    <property type="molecule type" value="mRNA"/>
</dbReference>
<feature type="region of interest" description="Disordered" evidence="3">
    <location>
        <begin position="172"/>
        <end position="237"/>
    </location>
</feature>
<feature type="region of interest" description="Disordered" evidence="3">
    <location>
        <begin position="402"/>
        <end position="505"/>
    </location>
</feature>
<feature type="compositionally biased region" description="Low complexity" evidence="3">
    <location>
        <begin position="425"/>
        <end position="440"/>
    </location>
</feature>
<feature type="compositionally biased region" description="Polar residues" evidence="3">
    <location>
        <begin position="172"/>
        <end position="186"/>
    </location>
</feature>
<dbReference type="PANTHER" id="PTHR23158">
    <property type="entry name" value="MELANOMA INHIBITORY ACTIVITY-RELATED"/>
    <property type="match status" value="1"/>
</dbReference>
<proteinExistence type="evidence at transcript level"/>
<feature type="compositionally biased region" description="Pro residues" evidence="3">
    <location>
        <begin position="1366"/>
        <end position="1410"/>
    </location>
</feature>
<dbReference type="PANTHER" id="PTHR23158:SF33">
    <property type="entry name" value="TRANSPORT AND GOLGI ORGANIZATION PROTEIN 1"/>
    <property type="match status" value="1"/>
</dbReference>
<feature type="compositionally biased region" description="Basic and acidic residues" evidence="3">
    <location>
        <begin position="1422"/>
        <end position="1435"/>
    </location>
</feature>
<feature type="chain" id="PRO_5004735769" evidence="4">
    <location>
        <begin position="28"/>
        <end position="1500"/>
    </location>
</feature>
<feature type="region of interest" description="Disordered" evidence="3">
    <location>
        <begin position="621"/>
        <end position="644"/>
    </location>
</feature>
<feature type="region of interest" description="Disordered" evidence="3">
    <location>
        <begin position="832"/>
        <end position="852"/>
    </location>
</feature>
<dbReference type="InterPro" id="IPR051500">
    <property type="entry name" value="cTAGE_MIA/OTOR"/>
</dbReference>
<name>V5HDP2_IXORI</name>
<feature type="compositionally biased region" description="Polar residues" evidence="3">
    <location>
        <begin position="708"/>
        <end position="753"/>
    </location>
</feature>
<feature type="compositionally biased region" description="Polar residues" evidence="3">
    <location>
        <begin position="281"/>
        <end position="304"/>
    </location>
</feature>
<dbReference type="GO" id="GO:0035459">
    <property type="term" value="P:vesicle cargo loading"/>
    <property type="evidence" value="ECO:0007669"/>
    <property type="project" value="TreeGrafter"/>
</dbReference>
<evidence type="ECO:0000256" key="3">
    <source>
        <dbReference type="SAM" id="MobiDB-lite"/>
    </source>
</evidence>
<evidence type="ECO:0000313" key="5">
    <source>
        <dbReference type="EMBL" id="JAB71483.1"/>
    </source>
</evidence>
<reference evidence="5" key="1">
    <citation type="journal article" date="2015" name="Sci. Rep.">
        <title>Tissue- and time-dependent transcription in Ixodes ricinus salivary glands and midguts when blood feeding on the vertebrate host.</title>
        <authorList>
            <person name="Kotsyfakis M."/>
            <person name="Schwarz A."/>
            <person name="Erhart J."/>
            <person name="Ribeiro J.M."/>
        </authorList>
    </citation>
    <scope>NUCLEOTIDE SEQUENCE</scope>
    <source>
        <tissue evidence="5">Salivary gland and midgut</tissue>
    </source>
</reference>
<feature type="region of interest" description="Disordered" evidence="3">
    <location>
        <begin position="662"/>
        <end position="820"/>
    </location>
</feature>
<feature type="coiled-coil region" evidence="2">
    <location>
        <begin position="1160"/>
        <end position="1215"/>
    </location>
</feature>
<accession>V5HDP2</accession>
<evidence type="ECO:0000256" key="4">
    <source>
        <dbReference type="SAM" id="SignalP"/>
    </source>
</evidence>
<dbReference type="GO" id="GO:0009306">
    <property type="term" value="P:protein secretion"/>
    <property type="evidence" value="ECO:0007669"/>
    <property type="project" value="TreeGrafter"/>
</dbReference>
<feature type="compositionally biased region" description="Polar residues" evidence="3">
    <location>
        <begin position="662"/>
        <end position="687"/>
    </location>
</feature>
<dbReference type="InterPro" id="IPR036028">
    <property type="entry name" value="SH3-like_dom_sf"/>
</dbReference>
<feature type="compositionally biased region" description="Polar residues" evidence="3">
    <location>
        <begin position="474"/>
        <end position="490"/>
    </location>
</feature>
<dbReference type="GO" id="GO:0005789">
    <property type="term" value="C:endoplasmic reticulum membrane"/>
    <property type="evidence" value="ECO:0007669"/>
    <property type="project" value="TreeGrafter"/>
</dbReference>
<evidence type="ECO:0000256" key="2">
    <source>
        <dbReference type="SAM" id="Coils"/>
    </source>
</evidence>
<sequence length="1500" mass="161218">MALGRSIRCSVFLVSTLILDNISVAFASPSHKWCVDPDCKSKLGVGLSVQNYTPGDESRIALPTNAEVHVYADLDEFWEVEYLGKRGFVPKLVIKIQKQTKYKKDLVKVQLEEVGNVVSSLVQSDVYGSTAAADQSVATPLVVPAEKSCLLYGTTMFREMCDDKDATPLSPTTSSLFDSNHGTVSASTTEQPVPTTTSTWQSTSTALPGLAAPPQSSEVSVGEVTTPATSSEQLGNDTQFANFTAGDVSENLVVDSALNQETESQPQLQTKSEVKTEPEPQEQSQSLDKQANTVQSEPQEQPQLRTDPKSQDQTASEEEEVAVEVEDEDGEDTSTKPIPGEPREDDDDVEIDDAEDSAEGEGLKASSAGVEDTGKGNNVSGSAPGDVESDLTIAQNNKLRAGASDLRQETVLLAPEDQTTESLGAPVQSPSPTVSVASASLESPALDSTTPKASVAEVTVPEKEAQEPLDDSAVSPSTTVLSMADSTPLHSSDESPLESSVTSSSLSQLLTDTTVGLTELFGSHSFFSQRDTLREISQRDTPVPEVTESTQATIQESTVHSDALGETQSPSASSVSSSTWTWGQSTEVLNASLESAAAVDEVQLQSSVTADTEGAVQEALSAVPGESSNVPPSDLKDPISEGDAGLVSSITESVVPSAVDKVTTQSSLSGAAVSTPSSANEAHTMTPQKRVLLQEPGSQPAAVPPLNLGSSSPGLTQTTGRVPSTESLEKQASLSNKEEQTASVTLPSTTIGSISAEVPTPEPSAPGLSAPGSSAPGSSAPGSSASGSSAAESSAPELSAVDSSALDLPAPGSTGTESSVPEAVALKASAPETAAPGALRDASSAEKVPVESQEDQKPALDLYWAMAREYVFWMLALIPEPLQAALEGLLPTSSSQPGSLTLILLCGLLGCSVLTLYMHACYVHRKKESSLTGKISSLEQRLFTLVTEKQVLTEQLEQARSQAETARSELQEREQRVKTLQEEGEELESCQRERDKMVRELRATLSERTEQLEASQKLLAQKECLVTELEADAEWHRENEASLEEKLRQATEERLAWEERAEEARASEKQLEARLAEATQTGDHLWKELDAVKQREQSLSADLEAIIQDAAKVAQQVLEKEAELQALLRTVEQIRILQHHWESQDDKTQVEERLKELMDLAQVRQDREQARELQQDLEARLEAQKRSLDARAAELISLRAELAESVRARDEAQQQSREAVTKLEVLSSYFKERELKLQREIGVQEVQRQQKEADVGSATQRLATLEQQSASYRSQLASLKQEMEVSERNYKNQLTEQEKRAHENWLAARAAERKLEDANRETANLRQRLTLLEREQIMNSFGPPPPPPGDIEHVHGDTMPEGLTQPPLPHGLLPPPPPLGRLGGPPLPPPPLHPMMGPPMFPPFPPPPPELLKRLRPSPGSFREDSPSPRSRDSRGSPPPLPHFLDPRGGPPFLPRPVRSHQASSTGSGDGRPHRSSPHSSGADSRRNGTGGNSSTAVLE</sequence>
<protein>
    <submittedName>
        <fullName evidence="5">Putative transport and golgi organization 1</fullName>
    </submittedName>
</protein>
<feature type="coiled-coil region" evidence="2">
    <location>
        <begin position="1248"/>
        <end position="1335"/>
    </location>
</feature>
<dbReference type="GO" id="GO:0070971">
    <property type="term" value="C:endoplasmic reticulum exit site"/>
    <property type="evidence" value="ECO:0007669"/>
    <property type="project" value="TreeGrafter"/>
</dbReference>
<keyword evidence="4" id="KW-0732">Signal</keyword>
<keyword evidence="1 2" id="KW-0175">Coiled coil</keyword>
<feature type="compositionally biased region" description="Acidic residues" evidence="3">
    <location>
        <begin position="343"/>
        <end position="359"/>
    </location>
</feature>
<evidence type="ECO:0000256" key="1">
    <source>
        <dbReference type="ARBA" id="ARBA00023054"/>
    </source>
</evidence>
<feature type="compositionally biased region" description="Polar residues" evidence="3">
    <location>
        <begin position="260"/>
        <end position="271"/>
    </location>
</feature>
<feature type="compositionally biased region" description="Low complexity" evidence="3">
    <location>
        <begin position="187"/>
        <end position="205"/>
    </location>
</feature>